<dbReference type="RefSeq" id="WP_339090799.1">
    <property type="nucleotide sequence ID" value="NZ_LR743507.1"/>
</dbReference>
<name>A0A679J9J3_VARPD</name>
<dbReference type="InterPro" id="IPR029030">
    <property type="entry name" value="Caspase-like_dom_sf"/>
</dbReference>
<dbReference type="InterPro" id="IPR011600">
    <property type="entry name" value="Pept_C14_caspase"/>
</dbReference>
<dbReference type="EMBL" id="LR743507">
    <property type="protein sequence ID" value="CAA2105342.1"/>
    <property type="molecule type" value="Genomic_DNA"/>
</dbReference>
<evidence type="ECO:0000313" key="3">
    <source>
        <dbReference type="EMBL" id="CAA2105342.1"/>
    </source>
</evidence>
<dbReference type="AlphaFoldDB" id="A0A679J9J3"/>
<feature type="compositionally biased region" description="Low complexity" evidence="1">
    <location>
        <begin position="332"/>
        <end position="341"/>
    </location>
</feature>
<gene>
    <name evidence="3" type="ORF">VVAX_03206</name>
</gene>
<protein>
    <recommendedName>
        <fullName evidence="2">Peptidase C14 caspase domain-containing protein</fullName>
    </recommendedName>
</protein>
<sequence>MALQIVAATPGLWRDAQWTPEMPGVYAMVVGISRYAYFKGSETEAPDTFDMGQLASSAGTAAEIFEWLRDGFRCQGLPVVWCQLLLSPTAAEKTVLDGRGLTHYAPPTNGNLRNAIDMWTGNVPTTDTATGRSRTFFFYSGHGVQTNWFPLLLPSDYLDPAFGKPKLENCFGVTELLTWMDRNPVAEHLALIDACRNEFPPLASKGATANTSFPAAAPGGKAPRTAASLSSTSPNAVAYQSPKKTRTFFGEAVLEALRNGVVGGSDARLAFRELVDYVKPRINALLQEAQPGTALDQTARQRIDGDDTMVITEIVPPPAQTPAPSPLEGRRPVPATAARPPKVRAPDAAVLLEAAAARFDPGLSVREPIPLDVMRKDFDEIHRRFGHEHASYPWRDGMAMYGLSDRRPVEAGGIVHDVQRNDASTLVQVDLTLAPRMGGVLLVFEGKDLVQRERLAVALPTDRNGSVPIRLSLAFGGVLANDRPKLQKIEARLGPSAGNPHYRYVWELAQEAELGSLGHAFTRADPARLMQAAQDPKANGQTAAVAGMLLLQRAGLIGDVKDWTRNLVKWFPEVPDAAVLWAESLRMGIDYRTPDPFGVKAPINAMADALESLEISGIPFFADTLELAESLMRYTLRRLPPGPQRTRLEGTQQRLAQVFQSAMPSGQFIAVAGLPRPDWMGDRSGALSVDEMFTVLCRKQSSP</sequence>
<feature type="compositionally biased region" description="Pro residues" evidence="1">
    <location>
        <begin position="315"/>
        <end position="325"/>
    </location>
</feature>
<feature type="region of interest" description="Disordered" evidence="1">
    <location>
        <begin position="315"/>
        <end position="341"/>
    </location>
</feature>
<dbReference type="Gene3D" id="3.40.50.1460">
    <property type="match status" value="1"/>
</dbReference>
<proteinExistence type="predicted"/>
<dbReference type="GO" id="GO:0006508">
    <property type="term" value="P:proteolysis"/>
    <property type="evidence" value="ECO:0007669"/>
    <property type="project" value="InterPro"/>
</dbReference>
<reference evidence="3" key="1">
    <citation type="submission" date="2019-12" db="EMBL/GenBank/DDBJ databases">
        <authorList>
            <person name="Cremers G."/>
        </authorList>
    </citation>
    <scope>NUCLEOTIDE SEQUENCE</scope>
    <source>
        <strain evidence="3">Vvax</strain>
    </source>
</reference>
<dbReference type="SUPFAM" id="SSF52129">
    <property type="entry name" value="Caspase-like"/>
    <property type="match status" value="1"/>
</dbReference>
<evidence type="ECO:0000259" key="2">
    <source>
        <dbReference type="Pfam" id="PF00656"/>
    </source>
</evidence>
<organism evidence="3">
    <name type="scientific">Variovorax paradoxus</name>
    <dbReference type="NCBI Taxonomy" id="34073"/>
    <lineage>
        <taxon>Bacteria</taxon>
        <taxon>Pseudomonadati</taxon>
        <taxon>Pseudomonadota</taxon>
        <taxon>Betaproteobacteria</taxon>
        <taxon>Burkholderiales</taxon>
        <taxon>Comamonadaceae</taxon>
        <taxon>Variovorax</taxon>
    </lineage>
</organism>
<accession>A0A679J9J3</accession>
<evidence type="ECO:0000256" key="1">
    <source>
        <dbReference type="SAM" id="MobiDB-lite"/>
    </source>
</evidence>
<dbReference type="GO" id="GO:0004197">
    <property type="term" value="F:cysteine-type endopeptidase activity"/>
    <property type="evidence" value="ECO:0007669"/>
    <property type="project" value="InterPro"/>
</dbReference>
<feature type="domain" description="Peptidase C14 caspase" evidence="2">
    <location>
        <begin position="134"/>
        <end position="261"/>
    </location>
</feature>
<dbReference type="Pfam" id="PF00656">
    <property type="entry name" value="Peptidase_C14"/>
    <property type="match status" value="1"/>
</dbReference>